<dbReference type="Proteomes" id="UP001526426">
    <property type="component" value="Unassembled WGS sequence"/>
</dbReference>
<name>A0ABT3L9I3_9CYAN</name>
<dbReference type="SMART" id="SM00260">
    <property type="entry name" value="CheW"/>
    <property type="match status" value="1"/>
</dbReference>
<dbReference type="Gene3D" id="2.40.50.180">
    <property type="entry name" value="CheA-289, Domain 4"/>
    <property type="match status" value="1"/>
</dbReference>
<evidence type="ECO:0000313" key="2">
    <source>
        <dbReference type="EMBL" id="MCW6038176.1"/>
    </source>
</evidence>
<evidence type="ECO:0000259" key="1">
    <source>
        <dbReference type="PROSITE" id="PS50851"/>
    </source>
</evidence>
<dbReference type="InterPro" id="IPR002545">
    <property type="entry name" value="CheW-lke_dom"/>
</dbReference>
<dbReference type="Gene3D" id="2.30.30.40">
    <property type="entry name" value="SH3 Domains"/>
    <property type="match status" value="1"/>
</dbReference>
<dbReference type="EMBL" id="JAIHOM010000114">
    <property type="protein sequence ID" value="MCW6038176.1"/>
    <property type="molecule type" value="Genomic_DNA"/>
</dbReference>
<accession>A0ABT3L9I3</accession>
<dbReference type="InterPro" id="IPR036061">
    <property type="entry name" value="CheW-like_dom_sf"/>
</dbReference>
<dbReference type="PROSITE" id="PS50851">
    <property type="entry name" value="CHEW"/>
    <property type="match status" value="1"/>
</dbReference>
<dbReference type="RefSeq" id="WP_265266078.1">
    <property type="nucleotide sequence ID" value="NZ_JAIHOM010000114.1"/>
</dbReference>
<comment type="caution">
    <text evidence="2">The sequence shown here is derived from an EMBL/GenBank/DDBJ whole genome shotgun (WGS) entry which is preliminary data.</text>
</comment>
<dbReference type="Pfam" id="PF01584">
    <property type="entry name" value="CheW"/>
    <property type="match status" value="1"/>
</dbReference>
<dbReference type="InterPro" id="IPR039315">
    <property type="entry name" value="CheW"/>
</dbReference>
<reference evidence="2 3" key="1">
    <citation type="submission" date="2021-08" db="EMBL/GenBank/DDBJ databases">
        <title>Draft genome sequence of Spirulina subsalsa with high tolerance to salinity and hype-accumulation of phycocyanin.</title>
        <authorList>
            <person name="Pei H."/>
            <person name="Jiang L."/>
        </authorList>
    </citation>
    <scope>NUCLEOTIDE SEQUENCE [LARGE SCALE GENOMIC DNA]</scope>
    <source>
        <strain evidence="2 3">FACHB-351</strain>
    </source>
</reference>
<feature type="domain" description="CheW-like" evidence="1">
    <location>
        <begin position="7"/>
        <end position="157"/>
    </location>
</feature>
<protein>
    <submittedName>
        <fullName evidence="2">Chemotaxis protein CheW</fullName>
    </submittedName>
</protein>
<sequence length="164" mass="18199">MNPASSQQQYVLFTQGQSAFAIELKAVREVLRLAGQQITPVPNTLAFVLGLTNLRGEIITVTDFGCFIGEEAVKIQDEQARILVVELPHPQDVQLPRIRMGIAVAQVEGVQSLYPEQIVSHLEVGEALVPILRGLYDHHHRLLMILESEAIAQKFLSNTQPLKV</sequence>
<dbReference type="PANTHER" id="PTHR22617:SF23">
    <property type="entry name" value="CHEMOTAXIS PROTEIN CHEW"/>
    <property type="match status" value="1"/>
</dbReference>
<organism evidence="2 3">
    <name type="scientific">Spirulina subsalsa FACHB-351</name>
    <dbReference type="NCBI Taxonomy" id="234711"/>
    <lineage>
        <taxon>Bacteria</taxon>
        <taxon>Bacillati</taxon>
        <taxon>Cyanobacteriota</taxon>
        <taxon>Cyanophyceae</taxon>
        <taxon>Spirulinales</taxon>
        <taxon>Spirulinaceae</taxon>
        <taxon>Spirulina</taxon>
    </lineage>
</organism>
<dbReference type="PANTHER" id="PTHR22617">
    <property type="entry name" value="CHEMOTAXIS SENSOR HISTIDINE KINASE-RELATED"/>
    <property type="match status" value="1"/>
</dbReference>
<keyword evidence="3" id="KW-1185">Reference proteome</keyword>
<proteinExistence type="predicted"/>
<gene>
    <name evidence="2" type="ORF">K4A83_18140</name>
</gene>
<dbReference type="SUPFAM" id="SSF50341">
    <property type="entry name" value="CheW-like"/>
    <property type="match status" value="1"/>
</dbReference>
<evidence type="ECO:0000313" key="3">
    <source>
        <dbReference type="Proteomes" id="UP001526426"/>
    </source>
</evidence>